<reference evidence="2" key="1">
    <citation type="journal article" date="2019" name="Int. J. Syst. Evol. Microbiol.">
        <title>The Global Catalogue of Microorganisms (GCM) 10K type strain sequencing project: providing services to taxonomists for standard genome sequencing and annotation.</title>
        <authorList>
            <consortium name="The Broad Institute Genomics Platform"/>
            <consortium name="The Broad Institute Genome Sequencing Center for Infectious Disease"/>
            <person name="Wu L."/>
            <person name="Ma J."/>
        </authorList>
    </citation>
    <scope>NUCLEOTIDE SEQUENCE [LARGE SCALE GENOMIC DNA]</scope>
    <source>
        <strain evidence="2">JCM 13852</strain>
    </source>
</reference>
<dbReference type="EMBL" id="JBHSPC010000032">
    <property type="protein sequence ID" value="MFC5670852.1"/>
    <property type="molecule type" value="Genomic_DNA"/>
</dbReference>
<sequence>MLVMTSQPPKPSEAERRAFLKKLDRATEAHEKTRKALDGLVADARGAGLSLTDISDHTPYSREWVRRIAAQIQAERSDGARGEE</sequence>
<accession>A0ABW0XJU2</accession>
<dbReference type="Proteomes" id="UP001596183">
    <property type="component" value="Unassembled WGS sequence"/>
</dbReference>
<comment type="caution">
    <text evidence="1">The sequence shown here is derived from an EMBL/GenBank/DDBJ whole genome shotgun (WGS) entry which is preliminary data.</text>
</comment>
<organism evidence="1 2">
    <name type="scientific">Streptomyces incanus</name>
    <dbReference type="NCBI Taxonomy" id="887453"/>
    <lineage>
        <taxon>Bacteria</taxon>
        <taxon>Bacillati</taxon>
        <taxon>Actinomycetota</taxon>
        <taxon>Actinomycetes</taxon>
        <taxon>Kitasatosporales</taxon>
        <taxon>Streptomycetaceae</taxon>
        <taxon>Streptomyces</taxon>
    </lineage>
</organism>
<name>A0ABW0XJU2_9ACTN</name>
<evidence type="ECO:0008006" key="3">
    <source>
        <dbReference type="Google" id="ProtNLM"/>
    </source>
</evidence>
<keyword evidence="2" id="KW-1185">Reference proteome</keyword>
<gene>
    <name evidence="1" type="ORF">ACFP2V_12225</name>
</gene>
<evidence type="ECO:0000313" key="2">
    <source>
        <dbReference type="Proteomes" id="UP001596183"/>
    </source>
</evidence>
<dbReference type="RefSeq" id="WP_381209867.1">
    <property type="nucleotide sequence ID" value="NZ_JBHSPC010000032.1"/>
</dbReference>
<proteinExistence type="predicted"/>
<evidence type="ECO:0000313" key="1">
    <source>
        <dbReference type="EMBL" id="MFC5670852.1"/>
    </source>
</evidence>
<protein>
    <recommendedName>
        <fullName evidence="3">Transposase</fullName>
    </recommendedName>
</protein>